<gene>
    <name evidence="1" type="ORF">FRZ67_18855</name>
</gene>
<dbReference type="Proteomes" id="UP000321533">
    <property type="component" value="Chromosome"/>
</dbReference>
<reference evidence="1 2" key="1">
    <citation type="journal article" date="2016" name="Int. J. Syst. Evol. Microbiol.">
        <title>Panacibacter ginsenosidivorans gen. nov., sp. nov., with ginsenoside converting activity isolated from soil of a ginseng field.</title>
        <authorList>
            <person name="Siddiqi M.Z."/>
            <person name="Muhammad Shafi S."/>
            <person name="Choi K.D."/>
            <person name="Im W.T."/>
        </authorList>
    </citation>
    <scope>NUCLEOTIDE SEQUENCE [LARGE SCALE GENOMIC DNA]</scope>
    <source>
        <strain evidence="1 2">Gsoil1550</strain>
    </source>
</reference>
<dbReference type="OrthoDB" id="1097811at2"/>
<dbReference type="AlphaFoldDB" id="A0A5B8VG07"/>
<sequence>MAGKSDTPILVPMEMEVFWQEMRQLIRAELEQIIAAGKSAELSRRASKETTAFQQKPLYDMQETRQLFGNISRTTIYDWVKCGKLKPKKLKGKIFFLWCDIEKLINGL</sequence>
<evidence type="ECO:0000313" key="1">
    <source>
        <dbReference type="EMBL" id="QEC69268.1"/>
    </source>
</evidence>
<accession>A0A5B8VG07</accession>
<dbReference type="EMBL" id="CP042435">
    <property type="protein sequence ID" value="QEC69268.1"/>
    <property type="molecule type" value="Genomic_DNA"/>
</dbReference>
<keyword evidence="2" id="KW-1185">Reference proteome</keyword>
<dbReference type="RefSeq" id="WP_147192142.1">
    <property type="nucleotide sequence ID" value="NZ_CP042435.1"/>
</dbReference>
<proteinExistence type="predicted"/>
<protein>
    <submittedName>
        <fullName evidence="1">DNA-binding protein</fullName>
    </submittedName>
</protein>
<keyword evidence="1" id="KW-0238">DNA-binding</keyword>
<evidence type="ECO:0000313" key="2">
    <source>
        <dbReference type="Proteomes" id="UP000321533"/>
    </source>
</evidence>
<name>A0A5B8VG07_9BACT</name>
<dbReference type="GO" id="GO:0003677">
    <property type="term" value="F:DNA binding"/>
    <property type="evidence" value="ECO:0007669"/>
    <property type="project" value="UniProtKB-KW"/>
</dbReference>
<organism evidence="1 2">
    <name type="scientific">Panacibacter ginsenosidivorans</name>
    <dbReference type="NCBI Taxonomy" id="1813871"/>
    <lineage>
        <taxon>Bacteria</taxon>
        <taxon>Pseudomonadati</taxon>
        <taxon>Bacteroidota</taxon>
        <taxon>Chitinophagia</taxon>
        <taxon>Chitinophagales</taxon>
        <taxon>Chitinophagaceae</taxon>
        <taxon>Panacibacter</taxon>
    </lineage>
</organism>
<dbReference type="KEGG" id="pgin:FRZ67_18855"/>